<feature type="binding site" description="axial binding residue" evidence="9">
    <location>
        <position position="455"/>
    </location>
    <ligand>
        <name>heme</name>
        <dbReference type="ChEBI" id="CHEBI:30413"/>
    </ligand>
    <ligandPart>
        <name>Fe</name>
        <dbReference type="ChEBI" id="CHEBI:18248"/>
    </ligandPart>
</feature>
<comment type="pathway">
    <text evidence="2">Secondary metabolite biosynthesis.</text>
</comment>
<keyword evidence="11" id="KW-0472">Membrane</keyword>
<evidence type="ECO:0000256" key="3">
    <source>
        <dbReference type="ARBA" id="ARBA00010617"/>
    </source>
</evidence>
<dbReference type="InterPro" id="IPR036396">
    <property type="entry name" value="Cyt_P450_sf"/>
</dbReference>
<evidence type="ECO:0000256" key="11">
    <source>
        <dbReference type="SAM" id="Phobius"/>
    </source>
</evidence>
<dbReference type="InterPro" id="IPR001128">
    <property type="entry name" value="Cyt_P450"/>
</dbReference>
<dbReference type="GO" id="GO:0016705">
    <property type="term" value="F:oxidoreductase activity, acting on paired donors, with incorporation or reduction of molecular oxygen"/>
    <property type="evidence" value="ECO:0007669"/>
    <property type="project" value="InterPro"/>
</dbReference>
<evidence type="ECO:0000256" key="8">
    <source>
        <dbReference type="ARBA" id="ARBA00023033"/>
    </source>
</evidence>
<keyword evidence="11" id="KW-0812">Transmembrane</keyword>
<evidence type="ECO:0000313" key="13">
    <source>
        <dbReference type="Proteomes" id="UP000308652"/>
    </source>
</evidence>
<evidence type="ECO:0000256" key="6">
    <source>
        <dbReference type="ARBA" id="ARBA00023002"/>
    </source>
</evidence>
<dbReference type="GO" id="GO:0020037">
    <property type="term" value="F:heme binding"/>
    <property type="evidence" value="ECO:0007669"/>
    <property type="project" value="InterPro"/>
</dbReference>
<dbReference type="Gene3D" id="1.10.630.10">
    <property type="entry name" value="Cytochrome P450"/>
    <property type="match status" value="2"/>
</dbReference>
<dbReference type="SUPFAM" id="SSF48264">
    <property type="entry name" value="Cytochrome P450"/>
    <property type="match status" value="1"/>
</dbReference>
<keyword evidence="7 9" id="KW-0408">Iron</keyword>
<evidence type="ECO:0000256" key="1">
    <source>
        <dbReference type="ARBA" id="ARBA00001971"/>
    </source>
</evidence>
<comment type="similarity">
    <text evidence="3 10">Belongs to the cytochrome P450 family.</text>
</comment>
<evidence type="ECO:0000256" key="9">
    <source>
        <dbReference type="PIRSR" id="PIRSR602401-1"/>
    </source>
</evidence>
<evidence type="ECO:0000256" key="10">
    <source>
        <dbReference type="RuleBase" id="RU000461"/>
    </source>
</evidence>
<dbReference type="GO" id="GO:0005506">
    <property type="term" value="F:iron ion binding"/>
    <property type="evidence" value="ECO:0007669"/>
    <property type="project" value="InterPro"/>
</dbReference>
<sequence length="508" mass="58194">MEQRELLLQFMNTLSPIKGVEYMAYWVVSVSIPLMIAYCLLLRKRFGDIDRIPGPFLARWTPFWLAYHVRLGQRYQAVHRLHEKYGVFARISPNHVSIADKDAIAIIYGHGSKALQKSAFYDAFVNETPSVFSTVGKEDHSRKRRLVAHAFSSQSLQHFTTFLENNMHSFVCQMDRICESSRSVNALLWFNYLSFDILSDLVFGEPIGMIKNASDIVTVQDVNGETFEEHAISIVDEREHLATIIGLHPSFNFLTRLIPDPFFIRAHKSSVALGNLARRQVLRRLQVPSTRVDILAKLIETHRSDTSSSSISAIIFLILTHPQVYKKLMDTLDSAIKSEEPTYEEVKDIPYLDATINEGYLFFPPGCQLNQLNKQSRLRYHATTAIGLHRVVPEGGITCCGVYFPPGTEISVPAWTIQRDPKIWTDPNVFRPERWLESADLKPFLLTFGKGSRACLGRNLAYMEMRIVIATVLTRYTLQLESDVLITKEGFMHKPLHLMAKFQRRQYH</sequence>
<dbReference type="GO" id="GO:0004497">
    <property type="term" value="F:monooxygenase activity"/>
    <property type="evidence" value="ECO:0007669"/>
    <property type="project" value="UniProtKB-KW"/>
</dbReference>
<reference evidence="12 13" key="1">
    <citation type="journal article" date="2019" name="Nat. Ecol. Evol.">
        <title>Megaphylogeny resolves global patterns of mushroom evolution.</title>
        <authorList>
            <person name="Varga T."/>
            <person name="Krizsan K."/>
            <person name="Foldi C."/>
            <person name="Dima B."/>
            <person name="Sanchez-Garcia M."/>
            <person name="Sanchez-Ramirez S."/>
            <person name="Szollosi G.J."/>
            <person name="Szarkandi J.G."/>
            <person name="Papp V."/>
            <person name="Albert L."/>
            <person name="Andreopoulos W."/>
            <person name="Angelini C."/>
            <person name="Antonin V."/>
            <person name="Barry K.W."/>
            <person name="Bougher N.L."/>
            <person name="Buchanan P."/>
            <person name="Buyck B."/>
            <person name="Bense V."/>
            <person name="Catcheside P."/>
            <person name="Chovatia M."/>
            <person name="Cooper J."/>
            <person name="Damon W."/>
            <person name="Desjardin D."/>
            <person name="Finy P."/>
            <person name="Geml J."/>
            <person name="Haridas S."/>
            <person name="Hughes K."/>
            <person name="Justo A."/>
            <person name="Karasinski D."/>
            <person name="Kautmanova I."/>
            <person name="Kiss B."/>
            <person name="Kocsube S."/>
            <person name="Kotiranta H."/>
            <person name="LaButti K.M."/>
            <person name="Lechner B.E."/>
            <person name="Liimatainen K."/>
            <person name="Lipzen A."/>
            <person name="Lukacs Z."/>
            <person name="Mihaltcheva S."/>
            <person name="Morgado L.N."/>
            <person name="Niskanen T."/>
            <person name="Noordeloos M.E."/>
            <person name="Ohm R.A."/>
            <person name="Ortiz-Santana B."/>
            <person name="Ovrebo C."/>
            <person name="Racz N."/>
            <person name="Riley R."/>
            <person name="Savchenko A."/>
            <person name="Shiryaev A."/>
            <person name="Soop K."/>
            <person name="Spirin V."/>
            <person name="Szebenyi C."/>
            <person name="Tomsovsky M."/>
            <person name="Tulloss R.E."/>
            <person name="Uehling J."/>
            <person name="Grigoriev I.V."/>
            <person name="Vagvolgyi C."/>
            <person name="Papp T."/>
            <person name="Martin F.M."/>
            <person name="Miettinen O."/>
            <person name="Hibbett D.S."/>
            <person name="Nagy L.G."/>
        </authorList>
    </citation>
    <scope>NUCLEOTIDE SEQUENCE [LARGE SCALE GENOMIC DNA]</scope>
    <source>
        <strain evidence="12 13">CBS 166.37</strain>
    </source>
</reference>
<protein>
    <submittedName>
        <fullName evidence="12">Benzoate para-hydroxylase</fullName>
    </submittedName>
</protein>
<evidence type="ECO:0000313" key="12">
    <source>
        <dbReference type="EMBL" id="TFK34637.1"/>
    </source>
</evidence>
<dbReference type="InterPro" id="IPR017972">
    <property type="entry name" value="Cyt_P450_CS"/>
</dbReference>
<evidence type="ECO:0000256" key="7">
    <source>
        <dbReference type="ARBA" id="ARBA00023004"/>
    </source>
</evidence>
<keyword evidence="11" id="KW-1133">Transmembrane helix</keyword>
<keyword evidence="6 10" id="KW-0560">Oxidoreductase</keyword>
<dbReference type="InterPro" id="IPR050121">
    <property type="entry name" value="Cytochrome_P450_monoxygenase"/>
</dbReference>
<comment type="cofactor">
    <cofactor evidence="1 9">
        <name>heme</name>
        <dbReference type="ChEBI" id="CHEBI:30413"/>
    </cofactor>
</comment>
<dbReference type="STRING" id="68775.A0A5C3LPW5"/>
<accession>A0A5C3LPW5</accession>
<dbReference type="EMBL" id="ML213629">
    <property type="protein sequence ID" value="TFK34637.1"/>
    <property type="molecule type" value="Genomic_DNA"/>
</dbReference>
<proteinExistence type="inferred from homology"/>
<dbReference type="InterPro" id="IPR002401">
    <property type="entry name" value="Cyt_P450_E_grp-I"/>
</dbReference>
<evidence type="ECO:0000256" key="2">
    <source>
        <dbReference type="ARBA" id="ARBA00005179"/>
    </source>
</evidence>
<keyword evidence="8 10" id="KW-0503">Monooxygenase</keyword>
<keyword evidence="4 9" id="KW-0349">Heme</keyword>
<evidence type="ECO:0000256" key="5">
    <source>
        <dbReference type="ARBA" id="ARBA00022723"/>
    </source>
</evidence>
<dbReference type="PANTHER" id="PTHR24305:SF29">
    <property type="entry name" value="BENZOATE-PARA-HYDROXYLASE"/>
    <property type="match status" value="1"/>
</dbReference>
<dbReference type="PRINTS" id="PR00463">
    <property type="entry name" value="EP450I"/>
</dbReference>
<evidence type="ECO:0000256" key="4">
    <source>
        <dbReference type="ARBA" id="ARBA00022617"/>
    </source>
</evidence>
<dbReference type="OrthoDB" id="1470350at2759"/>
<dbReference type="PANTHER" id="PTHR24305">
    <property type="entry name" value="CYTOCHROME P450"/>
    <property type="match status" value="1"/>
</dbReference>
<keyword evidence="5 9" id="KW-0479">Metal-binding</keyword>
<name>A0A5C3LPW5_9AGAR</name>
<dbReference type="AlphaFoldDB" id="A0A5C3LPW5"/>
<gene>
    <name evidence="12" type="ORF">BDQ12DRAFT_726685</name>
</gene>
<dbReference type="Pfam" id="PF00067">
    <property type="entry name" value="p450"/>
    <property type="match status" value="3"/>
</dbReference>
<dbReference type="PROSITE" id="PS00086">
    <property type="entry name" value="CYTOCHROME_P450"/>
    <property type="match status" value="1"/>
</dbReference>
<feature type="transmembrane region" description="Helical" evidence="11">
    <location>
        <begin position="23"/>
        <end position="42"/>
    </location>
</feature>
<keyword evidence="13" id="KW-1185">Reference proteome</keyword>
<dbReference type="Proteomes" id="UP000308652">
    <property type="component" value="Unassembled WGS sequence"/>
</dbReference>
<organism evidence="12 13">
    <name type="scientific">Crucibulum laeve</name>
    <dbReference type="NCBI Taxonomy" id="68775"/>
    <lineage>
        <taxon>Eukaryota</taxon>
        <taxon>Fungi</taxon>
        <taxon>Dikarya</taxon>
        <taxon>Basidiomycota</taxon>
        <taxon>Agaricomycotina</taxon>
        <taxon>Agaricomycetes</taxon>
        <taxon>Agaricomycetidae</taxon>
        <taxon>Agaricales</taxon>
        <taxon>Agaricineae</taxon>
        <taxon>Nidulariaceae</taxon>
        <taxon>Crucibulum</taxon>
    </lineage>
</organism>